<dbReference type="PANTHER" id="PTHR43166:SF6">
    <property type="entry name" value="PHOSPHONATES IMPORT ATP-BINDING PROTEIN PHNC"/>
    <property type="match status" value="1"/>
</dbReference>
<name>A0AAU8A058_9BURK</name>
<reference evidence="9" key="1">
    <citation type="submission" date="2022-06" db="EMBL/GenBank/DDBJ databases">
        <title>New Polynucleobacter species.</title>
        <authorList>
            <person name="Hahn M.W."/>
        </authorList>
    </citation>
    <scope>NUCLEOTIDE SEQUENCE</scope>
    <source>
        <strain evidence="9">UK-FUSCHL-C3</strain>
    </source>
</reference>
<dbReference type="GO" id="GO:0015416">
    <property type="term" value="F:ABC-type phosphonate transporter activity"/>
    <property type="evidence" value="ECO:0007669"/>
    <property type="project" value="InterPro"/>
</dbReference>
<evidence type="ECO:0000256" key="3">
    <source>
        <dbReference type="ARBA" id="ARBA00022519"/>
    </source>
</evidence>
<dbReference type="GO" id="GO:0005524">
    <property type="term" value="F:ATP binding"/>
    <property type="evidence" value="ECO:0007669"/>
    <property type="project" value="UniProtKB-KW"/>
</dbReference>
<dbReference type="EMBL" id="CP099959">
    <property type="protein sequence ID" value="XCC57024.1"/>
    <property type="molecule type" value="Genomic_DNA"/>
</dbReference>
<evidence type="ECO:0000256" key="2">
    <source>
        <dbReference type="ARBA" id="ARBA00022475"/>
    </source>
</evidence>
<dbReference type="GO" id="GO:0016887">
    <property type="term" value="F:ATP hydrolysis activity"/>
    <property type="evidence" value="ECO:0007669"/>
    <property type="project" value="InterPro"/>
</dbReference>
<dbReference type="AlphaFoldDB" id="A0AAU8A058"/>
<evidence type="ECO:0000256" key="5">
    <source>
        <dbReference type="ARBA" id="ARBA00022840"/>
    </source>
</evidence>
<dbReference type="InterPro" id="IPR050086">
    <property type="entry name" value="MetN_ABC_transporter-like"/>
</dbReference>
<dbReference type="InterPro" id="IPR017871">
    <property type="entry name" value="ABC_transporter-like_CS"/>
</dbReference>
<dbReference type="CDD" id="cd03256">
    <property type="entry name" value="ABC_PhnC_transporter"/>
    <property type="match status" value="1"/>
</dbReference>
<protein>
    <submittedName>
        <fullName evidence="9">Phosphonate ABC transporter ATP-binding protein</fullName>
    </submittedName>
</protein>
<keyword evidence="4" id="KW-0547">Nucleotide-binding</keyword>
<keyword evidence="6" id="KW-1278">Translocase</keyword>
<accession>A0AAU8A058</accession>
<keyword evidence="5 9" id="KW-0067">ATP-binding</keyword>
<evidence type="ECO:0000256" key="4">
    <source>
        <dbReference type="ARBA" id="ARBA00022741"/>
    </source>
</evidence>
<dbReference type="InterPro" id="IPR003439">
    <property type="entry name" value="ABC_transporter-like_ATP-bd"/>
</dbReference>
<evidence type="ECO:0000259" key="8">
    <source>
        <dbReference type="PROSITE" id="PS50893"/>
    </source>
</evidence>
<dbReference type="InterPro" id="IPR003593">
    <property type="entry name" value="AAA+_ATPase"/>
</dbReference>
<evidence type="ECO:0000256" key="6">
    <source>
        <dbReference type="ARBA" id="ARBA00022967"/>
    </source>
</evidence>
<dbReference type="InterPro" id="IPR012693">
    <property type="entry name" value="ABC_transpr_PhnC"/>
</dbReference>
<dbReference type="SMART" id="SM00382">
    <property type="entry name" value="AAA"/>
    <property type="match status" value="1"/>
</dbReference>
<dbReference type="GO" id="GO:0016020">
    <property type="term" value="C:membrane"/>
    <property type="evidence" value="ECO:0007669"/>
    <property type="project" value="InterPro"/>
</dbReference>
<dbReference type="Gene3D" id="3.40.50.300">
    <property type="entry name" value="P-loop containing nucleotide triphosphate hydrolases"/>
    <property type="match status" value="1"/>
</dbReference>
<sequence length="282" mass="30378">MNEKILSIADARKTFVSKNRKTIALNGISFEVKAGERVALLGASGSGKSTLIRAISGLEMLDSTSGAITVCGSEIQANGKINPDVRKIRSSIGVIFQQFNLVNQLDVITNVLIGIGSQKNIVQLVFKKFTLEEKALAMDVLENVGMADFAYQRASTLSGGQQQRVAVARALIKGSKILLADEPVASLDPESSRKVMDLIVSVSDQYGLTLITSLHQIHISRKCCDRTIALNNGELVFDGPTSRLDKNALAKLYGSNLGDIQMEDELSSSISQQDSTQLALVH</sequence>
<feature type="domain" description="ABC transporter" evidence="8">
    <location>
        <begin position="6"/>
        <end position="257"/>
    </location>
</feature>
<keyword evidence="3" id="KW-0997">Cell inner membrane</keyword>
<evidence type="ECO:0000256" key="1">
    <source>
        <dbReference type="ARBA" id="ARBA00022448"/>
    </source>
</evidence>
<dbReference type="SUPFAM" id="SSF52540">
    <property type="entry name" value="P-loop containing nucleoside triphosphate hydrolases"/>
    <property type="match status" value="1"/>
</dbReference>
<organism evidence="9">
    <name type="scientific">Polynucleobacter sp. UK-FUSCHL-C3</name>
    <dbReference type="NCBI Taxonomy" id="2955208"/>
    <lineage>
        <taxon>Bacteria</taxon>
        <taxon>Pseudomonadati</taxon>
        <taxon>Pseudomonadota</taxon>
        <taxon>Betaproteobacteria</taxon>
        <taxon>Burkholderiales</taxon>
        <taxon>Burkholderiaceae</taxon>
        <taxon>Polynucleobacter</taxon>
    </lineage>
</organism>
<dbReference type="PROSITE" id="PS00211">
    <property type="entry name" value="ABC_TRANSPORTER_1"/>
    <property type="match status" value="1"/>
</dbReference>
<dbReference type="PROSITE" id="PS50893">
    <property type="entry name" value="ABC_TRANSPORTER_2"/>
    <property type="match status" value="1"/>
</dbReference>
<keyword evidence="7" id="KW-0472">Membrane</keyword>
<dbReference type="Pfam" id="PF00005">
    <property type="entry name" value="ABC_tran"/>
    <property type="match status" value="1"/>
</dbReference>
<dbReference type="PANTHER" id="PTHR43166">
    <property type="entry name" value="AMINO ACID IMPORT ATP-BINDING PROTEIN"/>
    <property type="match status" value="1"/>
</dbReference>
<keyword evidence="2" id="KW-1003">Cell membrane</keyword>
<evidence type="ECO:0000313" key="9">
    <source>
        <dbReference type="EMBL" id="XCC57024.1"/>
    </source>
</evidence>
<dbReference type="RefSeq" id="WP_353438031.1">
    <property type="nucleotide sequence ID" value="NZ_CP099959.1"/>
</dbReference>
<evidence type="ECO:0000256" key="7">
    <source>
        <dbReference type="ARBA" id="ARBA00023136"/>
    </source>
</evidence>
<dbReference type="InterPro" id="IPR027417">
    <property type="entry name" value="P-loop_NTPase"/>
</dbReference>
<proteinExistence type="predicted"/>
<gene>
    <name evidence="9" type="ORF">NKE59_05840</name>
</gene>
<keyword evidence="1" id="KW-0813">Transport</keyword>